<evidence type="ECO:0000259" key="3">
    <source>
        <dbReference type="Pfam" id="PF20163"/>
    </source>
</evidence>
<feature type="region of interest" description="Disordered" evidence="1">
    <location>
        <begin position="1"/>
        <end position="25"/>
    </location>
</feature>
<dbReference type="Pfam" id="PF20163">
    <property type="entry name" value="DUF6536"/>
    <property type="match status" value="1"/>
</dbReference>
<feature type="region of interest" description="Disordered" evidence="1">
    <location>
        <begin position="817"/>
        <end position="838"/>
    </location>
</feature>
<feature type="transmembrane region" description="Helical" evidence="2">
    <location>
        <begin position="401"/>
        <end position="424"/>
    </location>
</feature>
<dbReference type="Proteomes" id="UP001363622">
    <property type="component" value="Unassembled WGS sequence"/>
</dbReference>
<evidence type="ECO:0000256" key="2">
    <source>
        <dbReference type="SAM" id="Phobius"/>
    </source>
</evidence>
<evidence type="ECO:0000313" key="5">
    <source>
        <dbReference type="Proteomes" id="UP001363622"/>
    </source>
</evidence>
<feature type="transmembrane region" description="Helical" evidence="2">
    <location>
        <begin position="539"/>
        <end position="562"/>
    </location>
</feature>
<evidence type="ECO:0000313" key="4">
    <source>
        <dbReference type="EMBL" id="KAK7513893.1"/>
    </source>
</evidence>
<feature type="region of interest" description="Disordered" evidence="1">
    <location>
        <begin position="748"/>
        <end position="777"/>
    </location>
</feature>
<sequence>MDDSQSGYELEETSPLRPHAEHENSRLRNFDLARDIAAAKAEKSASELSNPSEVDRSKRRRFAHVEDLATWIPDASKPAKWTNQRAILLCIHMCLATGVLLMNIGFAATSIYNFQMDSYTGQYFAGNCSSVKVANRWIHLGINALSSLLLLSSNYCSQILMAPTREEVDRKHAKKDWFDIGVQSLRNWKRIALKRRVVCTILMVSSGLLHLVWNSAVFSATPVSYYHIAIVTSDFETGPSPQEDVWINGNITPHFEEMRYNISGLDRLDKTQCFDRYIGGSVGMGDLIVVTSNVTMADNQSVISNASTSLLDASTSQRGSNWILYNFWMCSRWWVPGTGLPEYWCTRDFLEPRLDEWTWKADQYSTTAQKEYLYSWYYKIDYCLSDGDNSKEMEQQCELQFSSIVLIVVCVLNLIKCLCIAYTAHIQWQSTVILTPADKRRVQGSKRPSWLDRIIPERLKTWLDGLADMKNDLREDWEKLSLVTVGDAIASFLEHKDEHTQDMEMASMADFIKQWPDKNHEFQFPKETRLLQSASRKTWYLSYSLISLFAIITGPLLGLTLFNLARAGIPIDLASLWHQGLGSFNPFAYAIPQVIMRLPPLGQYFVSTLMANIFQVLLSFLYLVYNSLITSLLLADEWNRFLSSRKSLRVSTPRSLQRSSYFLSLPFKYSVPLTILNTLLHWLVSQCFFVVASVEYVTPHLERDHSNDSFIIGFSTIAIILVIAVGAVLFLVPMPLAWWWRLKAPASVDGDEGEDDGVQTSNEGEGEEEVDKKAPIARTRAGSASSLSIHVDQTAATGHADADADLDAGDSTARLLSDTAVTTTSSSRPRTPYGLPKIRKSTYPMPLASTCSAAISAACHRHVDDVHAHLLPLTWGFVRDDGGDSDVEVGAEAAGCKRRGKIKGSSSGRFCFTTARDVEWPNEEEWRVSKVMKRVMEQKKARAVRKAMALQ</sequence>
<feature type="transmembrane region" description="Helical" evidence="2">
    <location>
        <begin position="710"/>
        <end position="740"/>
    </location>
</feature>
<keyword evidence="2" id="KW-0472">Membrane</keyword>
<evidence type="ECO:0000256" key="1">
    <source>
        <dbReference type="SAM" id="MobiDB-lite"/>
    </source>
</evidence>
<accession>A0ABR1KFS6</accession>
<keyword evidence="5" id="KW-1185">Reference proteome</keyword>
<protein>
    <recommendedName>
        <fullName evidence="3">DUF6536 domain-containing protein</fullName>
    </recommendedName>
</protein>
<dbReference type="PANTHER" id="PTHR35395">
    <property type="entry name" value="DUF6536 DOMAIN-CONTAINING PROTEIN"/>
    <property type="match status" value="1"/>
</dbReference>
<keyword evidence="2" id="KW-1133">Transmembrane helix</keyword>
<gene>
    <name evidence="4" type="ORF">IWZ03DRAFT_383316</name>
</gene>
<comment type="caution">
    <text evidence="4">The sequence shown here is derived from an EMBL/GenBank/DDBJ whole genome shotgun (WGS) entry which is preliminary data.</text>
</comment>
<feature type="transmembrane region" description="Helical" evidence="2">
    <location>
        <begin position="604"/>
        <end position="625"/>
    </location>
</feature>
<feature type="domain" description="DUF6536" evidence="3">
    <location>
        <begin position="89"/>
        <end position="236"/>
    </location>
</feature>
<keyword evidence="2" id="KW-0812">Transmembrane</keyword>
<dbReference type="PANTHER" id="PTHR35395:SF1">
    <property type="entry name" value="DUF6536 DOMAIN-CONTAINING PROTEIN"/>
    <property type="match status" value="1"/>
</dbReference>
<dbReference type="InterPro" id="IPR046623">
    <property type="entry name" value="DUF6536"/>
</dbReference>
<feature type="transmembrane region" description="Helical" evidence="2">
    <location>
        <begin position="86"/>
        <end position="112"/>
    </location>
</feature>
<name>A0ABR1KFS6_9PEZI</name>
<organism evidence="4 5">
    <name type="scientific">Phyllosticta citriasiana</name>
    <dbReference type="NCBI Taxonomy" id="595635"/>
    <lineage>
        <taxon>Eukaryota</taxon>
        <taxon>Fungi</taxon>
        <taxon>Dikarya</taxon>
        <taxon>Ascomycota</taxon>
        <taxon>Pezizomycotina</taxon>
        <taxon>Dothideomycetes</taxon>
        <taxon>Dothideomycetes incertae sedis</taxon>
        <taxon>Botryosphaeriales</taxon>
        <taxon>Phyllostictaceae</taxon>
        <taxon>Phyllosticta</taxon>
    </lineage>
</organism>
<feature type="compositionally biased region" description="Low complexity" evidence="1">
    <location>
        <begin position="822"/>
        <end position="832"/>
    </location>
</feature>
<reference evidence="4 5" key="1">
    <citation type="submission" date="2024-04" db="EMBL/GenBank/DDBJ databases">
        <title>Phyllosticta paracitricarpa is synonymous to the EU quarantine fungus P. citricarpa based on phylogenomic analyses.</title>
        <authorList>
            <consortium name="Lawrence Berkeley National Laboratory"/>
            <person name="Van Ingen-Buijs V.A."/>
            <person name="Van Westerhoven A.C."/>
            <person name="Haridas S."/>
            <person name="Skiadas P."/>
            <person name="Martin F."/>
            <person name="Groenewald J.Z."/>
            <person name="Crous P.W."/>
            <person name="Seidl M.F."/>
        </authorList>
    </citation>
    <scope>NUCLEOTIDE SEQUENCE [LARGE SCALE GENOMIC DNA]</scope>
    <source>
        <strain evidence="4 5">CBS 123371</strain>
    </source>
</reference>
<proteinExistence type="predicted"/>
<dbReference type="EMBL" id="JBBPHU010000009">
    <property type="protein sequence ID" value="KAK7513893.1"/>
    <property type="molecule type" value="Genomic_DNA"/>
</dbReference>